<comment type="similarity">
    <text evidence="1">Belongs to the LytR/CpsA/Psr (LCP) family.</text>
</comment>
<proteinExistence type="inferred from homology"/>
<evidence type="ECO:0000256" key="1">
    <source>
        <dbReference type="ARBA" id="ARBA00006068"/>
    </source>
</evidence>
<keyword evidence="6" id="KW-1185">Reference proteome</keyword>
<sequence length="431" mass="43310">MGTVGRTRRAVVRRRIGAGVLALLLVIVGSGVAFYLHLNGNLRTAALTSGGHEKANASGHTPINLLVIGSDTRSSSADCAIGGDCSASSATSTKATSASANGDVLMVVHISADRSNATVMSIPRDTMITVPACKDAATGAAETPHTDRINSTLQYGADCTSAAVHQLTGVPIDHFLVIDFAGVVKMSDAIGGVPVCVNNNVYDPYSHLKLAKGTHTLQGKAALEFLRTRHGFGDGGDIGRTVAQHIFLSSMLREMKSASTLANPVKVVKLADAATSAVTVDTGLGSVNSLTSLAYQLGQVPGSRTTFVTMPTVADPANPNTVIPASNAQALFTKIADDTSLTKPAGSGGTATARSTATASSGVSSAATSRGTTPTGSSTSSAATGDIHATTVTAATGCAQVGTAATVTVGGRAMTPTQAYAASPTVPDSAN</sequence>
<keyword evidence="3" id="KW-0812">Transmembrane</keyword>
<evidence type="ECO:0000256" key="2">
    <source>
        <dbReference type="SAM" id="MobiDB-lite"/>
    </source>
</evidence>
<gene>
    <name evidence="5" type="ORF">ACFQDH_20280</name>
</gene>
<dbReference type="InterPro" id="IPR004474">
    <property type="entry name" value="LytR_CpsA_psr"/>
</dbReference>
<dbReference type="NCBIfam" id="TIGR00350">
    <property type="entry name" value="lytR_cpsA_psr"/>
    <property type="match status" value="1"/>
</dbReference>
<accession>A0ABW2AL78</accession>
<dbReference type="Gene3D" id="3.40.630.190">
    <property type="entry name" value="LCP protein"/>
    <property type="match status" value="1"/>
</dbReference>
<keyword evidence="3" id="KW-1133">Transmembrane helix</keyword>
<dbReference type="InterPro" id="IPR050922">
    <property type="entry name" value="LytR/CpsA/Psr_CW_biosynth"/>
</dbReference>
<feature type="domain" description="Cell envelope-related transcriptional attenuator" evidence="4">
    <location>
        <begin position="102"/>
        <end position="257"/>
    </location>
</feature>
<dbReference type="PANTHER" id="PTHR33392:SF6">
    <property type="entry name" value="POLYISOPRENYL-TEICHOIC ACID--PEPTIDOGLYCAN TEICHOIC ACID TRANSFERASE TAGU"/>
    <property type="match status" value="1"/>
</dbReference>
<dbReference type="EMBL" id="JBHSWH010000001">
    <property type="protein sequence ID" value="MFC6707513.1"/>
    <property type="molecule type" value="Genomic_DNA"/>
</dbReference>
<protein>
    <submittedName>
        <fullName evidence="5">LCP family protein</fullName>
    </submittedName>
</protein>
<dbReference type="Pfam" id="PF03816">
    <property type="entry name" value="LytR_cpsA_psr"/>
    <property type="match status" value="1"/>
</dbReference>
<feature type="compositionally biased region" description="Low complexity" evidence="2">
    <location>
        <begin position="350"/>
        <end position="383"/>
    </location>
</feature>
<organism evidence="5 6">
    <name type="scientific">Flexivirga alba</name>
    <dbReference type="NCBI Taxonomy" id="702742"/>
    <lineage>
        <taxon>Bacteria</taxon>
        <taxon>Bacillati</taxon>
        <taxon>Actinomycetota</taxon>
        <taxon>Actinomycetes</taxon>
        <taxon>Micrococcales</taxon>
        <taxon>Dermacoccaceae</taxon>
        <taxon>Flexivirga</taxon>
    </lineage>
</organism>
<evidence type="ECO:0000259" key="4">
    <source>
        <dbReference type="Pfam" id="PF03816"/>
    </source>
</evidence>
<dbReference type="RefSeq" id="WP_382404182.1">
    <property type="nucleotide sequence ID" value="NZ_JBHSWH010000001.1"/>
</dbReference>
<feature type="transmembrane region" description="Helical" evidence="3">
    <location>
        <begin position="16"/>
        <end position="38"/>
    </location>
</feature>
<dbReference type="PANTHER" id="PTHR33392">
    <property type="entry name" value="POLYISOPRENYL-TEICHOIC ACID--PEPTIDOGLYCAN TEICHOIC ACID TRANSFERASE TAGU"/>
    <property type="match status" value="1"/>
</dbReference>
<reference evidence="6" key="1">
    <citation type="journal article" date="2019" name="Int. J. Syst. Evol. Microbiol.">
        <title>The Global Catalogue of Microorganisms (GCM) 10K type strain sequencing project: providing services to taxonomists for standard genome sequencing and annotation.</title>
        <authorList>
            <consortium name="The Broad Institute Genomics Platform"/>
            <consortium name="The Broad Institute Genome Sequencing Center for Infectious Disease"/>
            <person name="Wu L."/>
            <person name="Ma J."/>
        </authorList>
    </citation>
    <scope>NUCLEOTIDE SEQUENCE [LARGE SCALE GENOMIC DNA]</scope>
    <source>
        <strain evidence="6">CCUG 58127</strain>
    </source>
</reference>
<evidence type="ECO:0000313" key="6">
    <source>
        <dbReference type="Proteomes" id="UP001596298"/>
    </source>
</evidence>
<name>A0ABW2AL78_9MICO</name>
<evidence type="ECO:0000256" key="3">
    <source>
        <dbReference type="SAM" id="Phobius"/>
    </source>
</evidence>
<evidence type="ECO:0000313" key="5">
    <source>
        <dbReference type="EMBL" id="MFC6707513.1"/>
    </source>
</evidence>
<keyword evidence="3" id="KW-0472">Membrane</keyword>
<comment type="caution">
    <text evidence="5">The sequence shown here is derived from an EMBL/GenBank/DDBJ whole genome shotgun (WGS) entry which is preliminary data.</text>
</comment>
<feature type="region of interest" description="Disordered" evidence="2">
    <location>
        <begin position="342"/>
        <end position="383"/>
    </location>
</feature>
<dbReference type="Proteomes" id="UP001596298">
    <property type="component" value="Unassembled WGS sequence"/>
</dbReference>